<dbReference type="InterPro" id="IPR039426">
    <property type="entry name" value="TonB-dep_rcpt-like"/>
</dbReference>
<dbReference type="InterPro" id="IPR037066">
    <property type="entry name" value="Plug_dom_sf"/>
</dbReference>
<dbReference type="GO" id="GO:0009279">
    <property type="term" value="C:cell outer membrane"/>
    <property type="evidence" value="ECO:0007669"/>
    <property type="project" value="UniProtKB-SubCell"/>
</dbReference>
<dbReference type="SUPFAM" id="SSF49464">
    <property type="entry name" value="Carboxypeptidase regulatory domain-like"/>
    <property type="match status" value="1"/>
</dbReference>
<dbReference type="PANTHER" id="PTHR30069:SF29">
    <property type="entry name" value="HEMOGLOBIN AND HEMOGLOBIN-HAPTOGLOBIN-BINDING PROTEIN 1-RELATED"/>
    <property type="match status" value="1"/>
</dbReference>
<dbReference type="Proteomes" id="UP000610456">
    <property type="component" value="Unassembled WGS sequence"/>
</dbReference>
<evidence type="ECO:0000256" key="1">
    <source>
        <dbReference type="ARBA" id="ARBA00004571"/>
    </source>
</evidence>
<reference evidence="10" key="1">
    <citation type="journal article" date="2014" name="Int. J. Syst. Evol. Microbiol.">
        <title>Complete genome sequence of Corynebacterium casei LMG S-19264T (=DSM 44701T), isolated from a smear-ripened cheese.</title>
        <authorList>
            <consortium name="US DOE Joint Genome Institute (JGI-PGF)"/>
            <person name="Walter F."/>
            <person name="Albersmeier A."/>
            <person name="Kalinowski J."/>
            <person name="Ruckert C."/>
        </authorList>
    </citation>
    <scope>NUCLEOTIDE SEQUENCE</scope>
    <source>
        <strain evidence="10">KCTC 12719</strain>
    </source>
</reference>
<accession>A0A918W0G0</accession>
<gene>
    <name evidence="10" type="ORF">GCM10007103_34400</name>
</gene>
<dbReference type="GO" id="GO:0044718">
    <property type="term" value="P:siderophore transmembrane transport"/>
    <property type="evidence" value="ECO:0007669"/>
    <property type="project" value="TreeGrafter"/>
</dbReference>
<dbReference type="SUPFAM" id="SSF56935">
    <property type="entry name" value="Porins"/>
    <property type="match status" value="1"/>
</dbReference>
<evidence type="ECO:0000256" key="7">
    <source>
        <dbReference type="ARBA" id="ARBA00023237"/>
    </source>
</evidence>
<keyword evidence="7 8" id="KW-0998">Cell outer membrane</keyword>
<evidence type="ECO:0000256" key="8">
    <source>
        <dbReference type="PROSITE-ProRule" id="PRU01360"/>
    </source>
</evidence>
<dbReference type="AlphaFoldDB" id="A0A918W0G0"/>
<dbReference type="InterPro" id="IPR012910">
    <property type="entry name" value="Plug_dom"/>
</dbReference>
<evidence type="ECO:0000256" key="6">
    <source>
        <dbReference type="ARBA" id="ARBA00023136"/>
    </source>
</evidence>
<dbReference type="PROSITE" id="PS52016">
    <property type="entry name" value="TONB_DEPENDENT_REC_3"/>
    <property type="match status" value="1"/>
</dbReference>
<feature type="domain" description="TonB-dependent receptor plug" evidence="9">
    <location>
        <begin position="120"/>
        <end position="227"/>
    </location>
</feature>
<name>A0A918W0G0_9FLAO</name>
<dbReference type="GO" id="GO:0015344">
    <property type="term" value="F:siderophore uptake transmembrane transporter activity"/>
    <property type="evidence" value="ECO:0007669"/>
    <property type="project" value="TreeGrafter"/>
</dbReference>
<keyword evidence="6 8" id="KW-0472">Membrane</keyword>
<comment type="similarity">
    <text evidence="8">Belongs to the TonB-dependent receptor family.</text>
</comment>
<keyword evidence="4 8" id="KW-0812">Transmembrane</keyword>
<comment type="subcellular location">
    <subcellularLocation>
        <location evidence="1 8">Cell outer membrane</location>
        <topology evidence="1 8">Multi-pass membrane protein</topology>
    </subcellularLocation>
</comment>
<dbReference type="Gene3D" id="2.40.170.20">
    <property type="entry name" value="TonB-dependent receptor, beta-barrel domain"/>
    <property type="match status" value="1"/>
</dbReference>
<evidence type="ECO:0000259" key="9">
    <source>
        <dbReference type="Pfam" id="PF07715"/>
    </source>
</evidence>
<dbReference type="RefSeq" id="WP_189606306.1">
    <property type="nucleotide sequence ID" value="NZ_BMXB01000025.1"/>
</dbReference>
<proteinExistence type="inferred from homology"/>
<dbReference type="Pfam" id="PF07715">
    <property type="entry name" value="Plug"/>
    <property type="match status" value="1"/>
</dbReference>
<evidence type="ECO:0000313" key="11">
    <source>
        <dbReference type="Proteomes" id="UP000610456"/>
    </source>
</evidence>
<dbReference type="InterPro" id="IPR036942">
    <property type="entry name" value="Beta-barrel_TonB_sf"/>
</dbReference>
<keyword evidence="11" id="KW-1185">Reference proteome</keyword>
<reference evidence="10" key="2">
    <citation type="submission" date="2020-09" db="EMBL/GenBank/DDBJ databases">
        <authorList>
            <person name="Sun Q."/>
            <person name="Kim S."/>
        </authorList>
    </citation>
    <scope>NUCLEOTIDE SEQUENCE</scope>
    <source>
        <strain evidence="10">KCTC 12719</strain>
    </source>
</reference>
<evidence type="ECO:0000313" key="10">
    <source>
        <dbReference type="EMBL" id="GHA50776.1"/>
    </source>
</evidence>
<dbReference type="EMBL" id="BMXB01000025">
    <property type="protein sequence ID" value="GHA50776.1"/>
    <property type="molecule type" value="Genomic_DNA"/>
</dbReference>
<keyword evidence="5" id="KW-0732">Signal</keyword>
<evidence type="ECO:0000256" key="5">
    <source>
        <dbReference type="ARBA" id="ARBA00022729"/>
    </source>
</evidence>
<sequence>MYKNIWVILAFFVVTISGAQNKFEAKIIDAEVGAPLLGANALVKGTELGATANMEGIVTIEAIPDGEQTLIFSYVGFETREITYKFPLEQEKIPEILLFPGGEEMEEVIVSATRSRRTIADLPTRVEVISGEELGEKGNMKPGDIRMLLNETTGIQTQQTSATSYNSSIRIQGLDGKYTQLLKDGYPLYSGFSGGLSLLQIVPLDLQQVEVVKGASSTLYGGGAIAGLVNLVSKTPTEDQQIDFLLNGTSALGLDASAFYRNTFGEKLGATVFASYNLGSPYDPADIGLTAIPKFRRYTVNPRLFYYFNDRTTLDVGVNTVVEERTGGNIDYIEGEDVENPYFERNNTERITTRAGFHTAFDDGSSLSVKNSFSFFERKIEIPDFVFSGDQFASFNEISYNFGASNFEWVAGLNLWVDRFDQDEAMESEPVDYNHVTFGGFVQNNWWLSNTFSLESGLRIDYQNEYGTFVLPRISAMINFSPKVTARIGGGLGYKTPTIFTEDAERLQFQNVLPIDVSETEAERSLGVNVDVNYRTELFEVLDFSLNTLLFYTKVDKPLILNNAPSSTYYEYIQPDGYIDTKGLEANVKLGYRNFKLFSGYTLADVNRHVNGNTFKMPLVAQHRLNNVLMYELEDNLMIGLEGYYFGPQKLSDGTTGEQYWIFGLMTEKKWENFSIFLNFENFTDTRQTRFDSIYTGSISNPQFRDIYAPVDGFVINGGVKFQL</sequence>
<organism evidence="10 11">
    <name type="scientific">Salinimicrobium marinum</name>
    <dbReference type="NCBI Taxonomy" id="680283"/>
    <lineage>
        <taxon>Bacteria</taxon>
        <taxon>Pseudomonadati</taxon>
        <taxon>Bacteroidota</taxon>
        <taxon>Flavobacteriia</taxon>
        <taxon>Flavobacteriales</taxon>
        <taxon>Flavobacteriaceae</taxon>
        <taxon>Salinimicrobium</taxon>
    </lineage>
</organism>
<evidence type="ECO:0000256" key="3">
    <source>
        <dbReference type="ARBA" id="ARBA00022452"/>
    </source>
</evidence>
<keyword evidence="2 8" id="KW-0813">Transport</keyword>
<keyword evidence="3 8" id="KW-1134">Transmembrane beta strand</keyword>
<comment type="caution">
    <text evidence="10">The sequence shown here is derived from an EMBL/GenBank/DDBJ whole genome shotgun (WGS) entry which is preliminary data.</text>
</comment>
<dbReference type="PANTHER" id="PTHR30069">
    <property type="entry name" value="TONB-DEPENDENT OUTER MEMBRANE RECEPTOR"/>
    <property type="match status" value="1"/>
</dbReference>
<dbReference type="Gene3D" id="2.170.130.10">
    <property type="entry name" value="TonB-dependent receptor, plug domain"/>
    <property type="match status" value="1"/>
</dbReference>
<evidence type="ECO:0000256" key="4">
    <source>
        <dbReference type="ARBA" id="ARBA00022692"/>
    </source>
</evidence>
<dbReference type="InterPro" id="IPR008969">
    <property type="entry name" value="CarboxyPept-like_regulatory"/>
</dbReference>
<protein>
    <recommendedName>
        <fullName evidence="9">TonB-dependent receptor plug domain-containing protein</fullName>
    </recommendedName>
</protein>
<dbReference type="Pfam" id="PF13715">
    <property type="entry name" value="CarbopepD_reg_2"/>
    <property type="match status" value="1"/>
</dbReference>
<evidence type="ECO:0000256" key="2">
    <source>
        <dbReference type="ARBA" id="ARBA00022448"/>
    </source>
</evidence>